<name>B3PGJ0_CELJU</name>
<keyword evidence="1" id="KW-0812">Transmembrane</keyword>
<reference evidence="2 3" key="1">
    <citation type="journal article" date="2008" name="J. Bacteriol.">
        <title>Insights into plant cell wall degradation from the genome sequence of the soil bacterium Cellvibrio japonicus.</title>
        <authorList>
            <person name="Deboy R.T."/>
            <person name="Mongodin E.F."/>
            <person name="Fouts D.E."/>
            <person name="Tailford L.E."/>
            <person name="Khouri H."/>
            <person name="Emerson J.B."/>
            <person name="Mohamoud Y."/>
            <person name="Watkins K."/>
            <person name="Henrissat B."/>
            <person name="Gilbert H.J."/>
            <person name="Nelson K.E."/>
        </authorList>
    </citation>
    <scope>NUCLEOTIDE SEQUENCE [LARGE SCALE GENOMIC DNA]</scope>
    <source>
        <strain evidence="2 3">Ueda107</strain>
    </source>
</reference>
<feature type="transmembrane region" description="Helical" evidence="1">
    <location>
        <begin position="7"/>
        <end position="31"/>
    </location>
</feature>
<evidence type="ECO:0000313" key="3">
    <source>
        <dbReference type="Proteomes" id="UP000001036"/>
    </source>
</evidence>
<keyword evidence="1" id="KW-1133">Transmembrane helix</keyword>
<dbReference type="Proteomes" id="UP000001036">
    <property type="component" value="Chromosome"/>
</dbReference>
<accession>B3PGJ0</accession>
<keyword evidence="1" id="KW-0472">Membrane</keyword>
<sequence length="34" mass="4007">MGKIIAVIQYFPVLSLCFFKVMLGTPQYIFIVYY</sequence>
<evidence type="ECO:0000256" key="1">
    <source>
        <dbReference type="SAM" id="Phobius"/>
    </source>
</evidence>
<keyword evidence="3" id="KW-1185">Reference proteome</keyword>
<dbReference type="HOGENOM" id="CLU_3372798_0_0_6"/>
<dbReference type="AlphaFoldDB" id="B3PGJ0"/>
<proteinExistence type="predicted"/>
<organism evidence="2 3">
    <name type="scientific">Cellvibrio japonicus (strain Ueda107)</name>
    <name type="common">Pseudomonas fluorescens subsp. cellulosa</name>
    <dbReference type="NCBI Taxonomy" id="498211"/>
    <lineage>
        <taxon>Bacteria</taxon>
        <taxon>Pseudomonadati</taxon>
        <taxon>Pseudomonadota</taxon>
        <taxon>Gammaproteobacteria</taxon>
        <taxon>Cellvibrionales</taxon>
        <taxon>Cellvibrionaceae</taxon>
        <taxon>Cellvibrio</taxon>
    </lineage>
</organism>
<dbReference type="KEGG" id="cja:CJA_0245"/>
<evidence type="ECO:0000313" key="2">
    <source>
        <dbReference type="EMBL" id="ACE83270.1"/>
    </source>
</evidence>
<protein>
    <submittedName>
        <fullName evidence="2">Uncharacterized protein</fullName>
    </submittedName>
</protein>
<dbReference type="EMBL" id="CP000934">
    <property type="protein sequence ID" value="ACE83270.1"/>
    <property type="molecule type" value="Genomic_DNA"/>
</dbReference>
<gene>
    <name evidence="2" type="ordered locus">CJA_0245</name>
</gene>